<protein>
    <submittedName>
        <fullName evidence="1">Uncharacterized protein</fullName>
    </submittedName>
</protein>
<evidence type="ECO:0000313" key="2">
    <source>
        <dbReference type="Proteomes" id="UP000011182"/>
    </source>
</evidence>
<evidence type="ECO:0000313" key="1">
    <source>
        <dbReference type="EMBL" id="ELS62106.1"/>
    </source>
</evidence>
<sequence>MKEAYIPKNNREIGNQFLQLLYVRKKRGEIQYLIRKN</sequence>
<proteinExistence type="predicted"/>
<accession>A0A9W5LK87</accession>
<dbReference type="AlphaFoldDB" id="A0A9W5LK87"/>
<comment type="caution">
    <text evidence="1">The sequence shown here is derived from an EMBL/GenBank/DDBJ whole genome shotgun (WGS) entry which is preliminary data.</text>
</comment>
<keyword evidence="2" id="KW-1185">Reference proteome</keyword>
<organism evidence="1 2">
    <name type="scientific">Bacillus inaquosorum KCTC 13429</name>
    <dbReference type="NCBI Taxonomy" id="1236548"/>
    <lineage>
        <taxon>Bacteria</taxon>
        <taxon>Bacillati</taxon>
        <taxon>Bacillota</taxon>
        <taxon>Bacilli</taxon>
        <taxon>Bacillales</taxon>
        <taxon>Bacillaceae</taxon>
        <taxon>Bacillus</taxon>
    </lineage>
</organism>
<dbReference type="EMBL" id="AMXN01000002">
    <property type="protein sequence ID" value="ELS62106.1"/>
    <property type="molecule type" value="Genomic_DNA"/>
</dbReference>
<dbReference type="Proteomes" id="UP000011182">
    <property type="component" value="Unassembled WGS sequence"/>
</dbReference>
<name>A0A9W5LK87_9BACI</name>
<reference evidence="1 2" key="1">
    <citation type="journal article" date="2014" name="Syst. Appl. Microbiol.">
        <title>Genomic insights into the taxonomic status of the three subspecies of Bacillus subtilis.</title>
        <authorList>
            <person name="Yi H."/>
            <person name="Chun J."/>
            <person name="Cha C.J."/>
        </authorList>
    </citation>
    <scope>NUCLEOTIDE SEQUENCE [LARGE SCALE GENOMIC DNA]</scope>
    <source>
        <strain evidence="1 2">KCTC 13429</strain>
    </source>
</reference>
<gene>
    <name evidence="1" type="ORF">BSI_11850</name>
</gene>